<keyword evidence="1" id="KW-0472">Membrane</keyword>
<proteinExistence type="predicted"/>
<feature type="transmembrane region" description="Helical" evidence="1">
    <location>
        <begin position="96"/>
        <end position="120"/>
    </location>
</feature>
<dbReference type="Proteomes" id="UP000017127">
    <property type="component" value="Unassembled WGS sequence"/>
</dbReference>
<dbReference type="InterPro" id="IPR047709">
    <property type="entry name" value="HpsJ-like"/>
</dbReference>
<feature type="transmembrane region" description="Helical" evidence="1">
    <location>
        <begin position="67"/>
        <end position="84"/>
    </location>
</feature>
<reference evidence="2 3" key="1">
    <citation type="journal article" date="2013" name="Front. Microbiol.">
        <title>Comparative genomic analyses of the cyanobacterium, Lyngbya aestuarii BL J, a powerful hydrogen producer.</title>
        <authorList>
            <person name="Kothari A."/>
            <person name="Vaughn M."/>
            <person name="Garcia-Pichel F."/>
        </authorList>
    </citation>
    <scope>NUCLEOTIDE SEQUENCE [LARGE SCALE GENOMIC DNA]</scope>
    <source>
        <strain evidence="2 3">BL J</strain>
    </source>
</reference>
<dbReference type="AlphaFoldDB" id="U7QJV8"/>
<name>U7QJV8_9CYAN</name>
<evidence type="ECO:0000256" key="1">
    <source>
        <dbReference type="SAM" id="Phobius"/>
    </source>
</evidence>
<evidence type="ECO:0000313" key="3">
    <source>
        <dbReference type="Proteomes" id="UP000017127"/>
    </source>
</evidence>
<organism evidence="2 3">
    <name type="scientific">Lyngbya aestuarii BL J</name>
    <dbReference type="NCBI Taxonomy" id="1348334"/>
    <lineage>
        <taxon>Bacteria</taxon>
        <taxon>Bacillati</taxon>
        <taxon>Cyanobacteriota</taxon>
        <taxon>Cyanophyceae</taxon>
        <taxon>Oscillatoriophycideae</taxon>
        <taxon>Oscillatoriales</taxon>
        <taxon>Microcoleaceae</taxon>
        <taxon>Lyngbya</taxon>
    </lineage>
</organism>
<feature type="transmembrane region" description="Helical" evidence="1">
    <location>
        <begin position="29"/>
        <end position="46"/>
    </location>
</feature>
<evidence type="ECO:0000313" key="2">
    <source>
        <dbReference type="EMBL" id="ERT08178.1"/>
    </source>
</evidence>
<keyword evidence="1" id="KW-1133">Transmembrane helix</keyword>
<keyword evidence="1" id="KW-0812">Transmembrane</keyword>
<protein>
    <submittedName>
        <fullName evidence="2">Uncharacterized protein</fullName>
    </submittedName>
</protein>
<keyword evidence="3" id="KW-1185">Reference proteome</keyword>
<sequence>MTQVDHSSSNQSIEVLRRFNISLLRSINLVRWVGYGFIVLSLFDVIDILYPPDFMNPSWELQTMGQLVERVAVPLLGFVLIFFGERNSRDRWEIPVVSFLSWLTLLYGIIFLLLIPLGLFNTLRIDRQANQQISTQVNQVQTQIKQVKDQLKTVNNPAEMEDLLSQINPQGGVPEIDSFQQFEDIKNRLSTVVENSDQQLTTRAKQARSTQRQNLFKRSIKWNLGALITSALFISLWKGTVWARQKW</sequence>
<gene>
    <name evidence="2" type="ORF">M595_1831</name>
</gene>
<dbReference type="RefSeq" id="WP_023065604.1">
    <property type="nucleotide sequence ID" value="NZ_AUZM01000013.1"/>
</dbReference>
<comment type="caution">
    <text evidence="2">The sequence shown here is derived from an EMBL/GenBank/DDBJ whole genome shotgun (WGS) entry which is preliminary data.</text>
</comment>
<dbReference type="OrthoDB" id="532366at2"/>
<dbReference type="EMBL" id="AUZM01000013">
    <property type="protein sequence ID" value="ERT08178.1"/>
    <property type="molecule type" value="Genomic_DNA"/>
</dbReference>
<accession>U7QJV8</accession>
<dbReference type="NCBIfam" id="NF038305">
    <property type="entry name" value="HpsJ_fam"/>
    <property type="match status" value="1"/>
</dbReference>